<organism evidence="2 3">
    <name type="scientific">Vespula germanica</name>
    <name type="common">German yellow jacket</name>
    <name type="synonym">Paravespula germanica</name>
    <dbReference type="NCBI Taxonomy" id="30212"/>
    <lineage>
        <taxon>Eukaryota</taxon>
        <taxon>Metazoa</taxon>
        <taxon>Ecdysozoa</taxon>
        <taxon>Arthropoda</taxon>
        <taxon>Hexapoda</taxon>
        <taxon>Insecta</taxon>
        <taxon>Pterygota</taxon>
        <taxon>Neoptera</taxon>
        <taxon>Endopterygota</taxon>
        <taxon>Hymenoptera</taxon>
        <taxon>Apocrita</taxon>
        <taxon>Aculeata</taxon>
        <taxon>Vespoidea</taxon>
        <taxon>Vespidae</taxon>
        <taxon>Vespinae</taxon>
        <taxon>Vespula</taxon>
    </lineage>
</organism>
<name>A0A834U6A3_VESGE</name>
<sequence length="174" mass="19749">MESKIVSTLTSRTLGKSEWYLNHSESPGLRWHGDVARGFGLERERYGRPSTLEKAAVVVVMQRTTVPPLNLLFSPVPRRCQAEEEGEEKSIETDRCCGGGGSSGSAKLFAHVAPEQRWPRAFLPRVVRAKPQEQLRWSVRREAEKGWQRPRNTGTSSGEQLSPKARLSIFRWYE</sequence>
<feature type="compositionally biased region" description="Polar residues" evidence="1">
    <location>
        <begin position="150"/>
        <end position="160"/>
    </location>
</feature>
<evidence type="ECO:0000313" key="3">
    <source>
        <dbReference type="Proteomes" id="UP000617340"/>
    </source>
</evidence>
<dbReference type="EMBL" id="JACSDZ010000001">
    <property type="protein sequence ID" value="KAF7418246.1"/>
    <property type="molecule type" value="Genomic_DNA"/>
</dbReference>
<protein>
    <submittedName>
        <fullName evidence="2">Uncharacterized protein</fullName>
    </submittedName>
</protein>
<accession>A0A834U6A3</accession>
<dbReference type="AlphaFoldDB" id="A0A834U6A3"/>
<keyword evidence="3" id="KW-1185">Reference proteome</keyword>
<gene>
    <name evidence="2" type="ORF">HZH68_000899</name>
</gene>
<feature type="region of interest" description="Disordered" evidence="1">
    <location>
        <begin position="142"/>
        <end position="162"/>
    </location>
</feature>
<evidence type="ECO:0000313" key="2">
    <source>
        <dbReference type="EMBL" id="KAF7418246.1"/>
    </source>
</evidence>
<comment type="caution">
    <text evidence="2">The sequence shown here is derived from an EMBL/GenBank/DDBJ whole genome shotgun (WGS) entry which is preliminary data.</text>
</comment>
<reference evidence="2" key="1">
    <citation type="journal article" date="2020" name="G3 (Bethesda)">
        <title>High-Quality Assemblies for Three Invasive Social Wasps from the &lt;i&gt;Vespula&lt;/i&gt; Genus.</title>
        <authorList>
            <person name="Harrop T.W.R."/>
            <person name="Guhlin J."/>
            <person name="McLaughlin G.M."/>
            <person name="Permina E."/>
            <person name="Stockwell P."/>
            <person name="Gilligan J."/>
            <person name="Le Lec M.F."/>
            <person name="Gruber M.A.M."/>
            <person name="Quinn O."/>
            <person name="Lovegrove M."/>
            <person name="Duncan E.J."/>
            <person name="Remnant E.J."/>
            <person name="Van Eeckhoven J."/>
            <person name="Graham B."/>
            <person name="Knapp R.A."/>
            <person name="Langford K.W."/>
            <person name="Kronenberg Z."/>
            <person name="Press M.O."/>
            <person name="Eacker S.M."/>
            <person name="Wilson-Rankin E.E."/>
            <person name="Purcell J."/>
            <person name="Lester P.J."/>
            <person name="Dearden P.K."/>
        </authorList>
    </citation>
    <scope>NUCLEOTIDE SEQUENCE</scope>
    <source>
        <strain evidence="2">Linc-1</strain>
    </source>
</reference>
<dbReference type="Proteomes" id="UP000617340">
    <property type="component" value="Unassembled WGS sequence"/>
</dbReference>
<proteinExistence type="predicted"/>
<evidence type="ECO:0000256" key="1">
    <source>
        <dbReference type="SAM" id="MobiDB-lite"/>
    </source>
</evidence>